<proteinExistence type="predicted"/>
<sequence length="173" mass="19977">MVGLGLNSGVKIHGENKWVSGRVLAPQRQFWSPGASEFQNRGFLAVGIAALILARWWQGKMLRLGLNVFMRVVAMDLSLLYDSDIYVHALIINLWTKDEVIGRSKSLDKVVRRSKSLDKANLWTKQVTERSHWTKQSQWTKNDLWTKHNCLDETISRRYKYELSHSTDHPSVI</sequence>
<name>A0ABD1MYN4_9FABA</name>
<reference evidence="1 2" key="1">
    <citation type="submission" date="2024-08" db="EMBL/GenBank/DDBJ databases">
        <title>Insights into the chromosomal genome structure of Flemingia macrophylla.</title>
        <authorList>
            <person name="Ding Y."/>
            <person name="Zhao Y."/>
            <person name="Bi W."/>
            <person name="Wu M."/>
            <person name="Zhao G."/>
            <person name="Gong Y."/>
            <person name="Li W."/>
            <person name="Zhang P."/>
        </authorList>
    </citation>
    <scope>NUCLEOTIDE SEQUENCE [LARGE SCALE GENOMIC DNA]</scope>
    <source>
        <strain evidence="1">DYQJB</strain>
        <tissue evidence="1">Leaf</tissue>
    </source>
</reference>
<keyword evidence="2" id="KW-1185">Reference proteome</keyword>
<dbReference type="AlphaFoldDB" id="A0ABD1MYN4"/>
<dbReference type="Proteomes" id="UP001603857">
    <property type="component" value="Unassembled WGS sequence"/>
</dbReference>
<dbReference type="EMBL" id="JBGMDY010000003">
    <property type="protein sequence ID" value="KAL2340954.1"/>
    <property type="molecule type" value="Genomic_DNA"/>
</dbReference>
<evidence type="ECO:0000313" key="1">
    <source>
        <dbReference type="EMBL" id="KAL2340954.1"/>
    </source>
</evidence>
<comment type="caution">
    <text evidence="1">The sequence shown here is derived from an EMBL/GenBank/DDBJ whole genome shotgun (WGS) entry which is preliminary data.</text>
</comment>
<organism evidence="1 2">
    <name type="scientific">Flemingia macrophylla</name>
    <dbReference type="NCBI Taxonomy" id="520843"/>
    <lineage>
        <taxon>Eukaryota</taxon>
        <taxon>Viridiplantae</taxon>
        <taxon>Streptophyta</taxon>
        <taxon>Embryophyta</taxon>
        <taxon>Tracheophyta</taxon>
        <taxon>Spermatophyta</taxon>
        <taxon>Magnoliopsida</taxon>
        <taxon>eudicotyledons</taxon>
        <taxon>Gunneridae</taxon>
        <taxon>Pentapetalae</taxon>
        <taxon>rosids</taxon>
        <taxon>fabids</taxon>
        <taxon>Fabales</taxon>
        <taxon>Fabaceae</taxon>
        <taxon>Papilionoideae</taxon>
        <taxon>50 kb inversion clade</taxon>
        <taxon>NPAAA clade</taxon>
        <taxon>indigoferoid/millettioid clade</taxon>
        <taxon>Phaseoleae</taxon>
        <taxon>Flemingia</taxon>
    </lineage>
</organism>
<accession>A0ABD1MYN4</accession>
<protein>
    <submittedName>
        <fullName evidence="1">Uncharacterized protein</fullName>
    </submittedName>
</protein>
<gene>
    <name evidence="1" type="ORF">Fmac_008894</name>
</gene>
<evidence type="ECO:0000313" key="2">
    <source>
        <dbReference type="Proteomes" id="UP001603857"/>
    </source>
</evidence>